<feature type="domain" description="DNA/RNA-binding" evidence="4">
    <location>
        <begin position="174"/>
        <end position="441"/>
    </location>
</feature>
<dbReference type="PANTHER" id="PTHR15696">
    <property type="entry name" value="SMG-7 SUPPRESSOR WITH MORPHOLOGICAL EFFECT ON GENITALIA PROTEIN 7"/>
    <property type="match status" value="1"/>
</dbReference>
<organism evidence="6 7">
    <name type="scientific">Zootermopsis nevadensis</name>
    <name type="common">Dampwood termite</name>
    <dbReference type="NCBI Taxonomy" id="136037"/>
    <lineage>
        <taxon>Eukaryota</taxon>
        <taxon>Metazoa</taxon>
        <taxon>Ecdysozoa</taxon>
        <taxon>Arthropoda</taxon>
        <taxon>Hexapoda</taxon>
        <taxon>Insecta</taxon>
        <taxon>Pterygota</taxon>
        <taxon>Neoptera</taxon>
        <taxon>Polyneoptera</taxon>
        <taxon>Dictyoptera</taxon>
        <taxon>Blattodea</taxon>
        <taxon>Blattoidea</taxon>
        <taxon>Termitoidae</taxon>
        <taxon>Termopsidae</taxon>
        <taxon>Zootermopsis</taxon>
    </lineage>
</organism>
<feature type="domain" description="Telomerase activating protein Est1-like N-terminal" evidence="5">
    <location>
        <begin position="58"/>
        <end position="170"/>
    </location>
</feature>
<dbReference type="InterPro" id="IPR019458">
    <property type="entry name" value="Est1-like_N"/>
</dbReference>
<dbReference type="Gene3D" id="1.25.40.10">
    <property type="entry name" value="Tetratricopeptide repeat domain"/>
    <property type="match status" value="1"/>
</dbReference>
<feature type="region of interest" description="Disordered" evidence="3">
    <location>
        <begin position="522"/>
        <end position="551"/>
    </location>
</feature>
<dbReference type="InParanoid" id="A0A067R4F5"/>
<dbReference type="AlphaFoldDB" id="A0A067R4F5"/>
<feature type="region of interest" description="Disordered" evidence="3">
    <location>
        <begin position="636"/>
        <end position="698"/>
    </location>
</feature>
<reference evidence="6 7" key="1">
    <citation type="journal article" date="2014" name="Nat. Commun.">
        <title>Molecular traces of alternative social organization in a termite genome.</title>
        <authorList>
            <person name="Terrapon N."/>
            <person name="Li C."/>
            <person name="Robertson H.M."/>
            <person name="Ji L."/>
            <person name="Meng X."/>
            <person name="Booth W."/>
            <person name="Chen Z."/>
            <person name="Childers C.P."/>
            <person name="Glastad K.M."/>
            <person name="Gokhale K."/>
            <person name="Gowin J."/>
            <person name="Gronenberg W."/>
            <person name="Hermansen R.A."/>
            <person name="Hu H."/>
            <person name="Hunt B.G."/>
            <person name="Huylmans A.K."/>
            <person name="Khalil S.M."/>
            <person name="Mitchell R.D."/>
            <person name="Munoz-Torres M.C."/>
            <person name="Mustard J.A."/>
            <person name="Pan H."/>
            <person name="Reese J.T."/>
            <person name="Scharf M.E."/>
            <person name="Sun F."/>
            <person name="Vogel H."/>
            <person name="Xiao J."/>
            <person name="Yang W."/>
            <person name="Yang Z."/>
            <person name="Yang Z."/>
            <person name="Zhou J."/>
            <person name="Zhu J."/>
            <person name="Brent C.S."/>
            <person name="Elsik C.G."/>
            <person name="Goodisman M.A."/>
            <person name="Liberles D.A."/>
            <person name="Roe R.M."/>
            <person name="Vargo E.L."/>
            <person name="Vilcinskas A."/>
            <person name="Wang J."/>
            <person name="Bornberg-Bauer E."/>
            <person name="Korb J."/>
            <person name="Zhang G."/>
            <person name="Liebig J."/>
        </authorList>
    </citation>
    <scope>NUCLEOTIDE SEQUENCE [LARGE SCALE GENOMIC DNA]</scope>
    <source>
        <tissue evidence="6">Whole organism</tissue>
    </source>
</reference>
<name>A0A067R4F5_ZOONE</name>
<gene>
    <name evidence="6" type="ORF">L798_07785</name>
</gene>
<feature type="compositionally biased region" description="Low complexity" evidence="3">
    <location>
        <begin position="531"/>
        <end position="543"/>
    </location>
</feature>
<dbReference type="STRING" id="136037.A0A067R4F5"/>
<sequence length="1111" mass="122770">MGLKAAIQALKRAEKLKEKVQNSRDILNDNEAWVCQQQLQRIYQQVLILDLEFALDKKVEQELWNHGFKNYIGTLQNLAKDKKNPKRNESQAMLSWCLEAASGFYLTLLQEICTAFDLDLPFRRNESVFGNGKLWKTGDHFTVPHKNSCYYICQHCLVHLGDIARYRNQNRQAEIFYRHAVQLAPNSGQPYNQLALLEASRGDRLSTVFHYVRSVAVRHFFPAAATNLSRTLNKSAEEKLNVEGRNKLSVSEYVAVFLKLHGLVHNSSNLQEAEKYVKILTTTLTAHVATESLTSWKLVQMLAINLFALHHAGSCVDADKLTTFSDEQLSSDEKKVKHLVMDLMAGSLSAYLLPVYTLKEGDALLDYFALPAIKLTLDWIRLDSKVLLDSAFTSRLQIWPSLCKLLNGLQQALTDFSTDKYSYLPLPEDRDLQGFIPLEKSFSELRFSCQDWKLDTVLLNKLRASRILEFGSWLLKQDNHRLVTRRSSPGTEESSVMFEAVGGQQVPPCDLIRELEELSLTKLPSPAPSDTSSWGSAATGTSTPDNSLITGGHHSPPLVDQGLSDIGHERRAGILKPQGSLEKAREKEATEVMWNHNQNHAVHITKRGRQNVAMQAIMRKSVLLGEQESARNLETKQVTFKTPSPSVSPGSCQSAEDGQVVKSNKTSAWQQPKQQQNHVLQPLPQPPPQTLTVPYPYQNQQTPQHNLIQQHNQVPRGQVSQAQSVFDNGEMTCQNGLMGALHHHSQPISTNGSSVSSSYGSQMSSFPSHPAQIPFHQLPPHSSPGANLPMSDNPSSNIGNGYTSSHQSYGMKLRQPPFAPWQEESPPLPPSWWCDRQGMTRQSSGGSSQQDETVTSQAPGTQMNLSLPTLNYLQGSNILQQPLQRISMKSPTDLVPDDLYSNANWHSRHQMSAPPPQPLNLNLNLQHQLMSGTSAQLPSSFTPPAATQTSISRSLLQNSSGFQGSQNRADVNQLSVFGISGNQKTQRPNAEVTLDCSTKENHQGSSSVTGENSTVFSSTPNTSSFSALGLGTNTYSLFSTPSWVNPAPTCGFELEGNSCGNGLSNVMGVPGKSSLSIGQQSLWSGPGPSPLERLLEQQKQLREGPAPKGGT</sequence>
<feature type="compositionally biased region" description="Polar residues" evidence="3">
    <location>
        <begin position="636"/>
        <end position="673"/>
    </location>
</feature>
<evidence type="ECO:0000256" key="2">
    <source>
        <dbReference type="SAM" id="Coils"/>
    </source>
</evidence>
<dbReference type="InterPro" id="IPR011990">
    <property type="entry name" value="TPR-like_helical_dom_sf"/>
</dbReference>
<dbReference type="PANTHER" id="PTHR15696:SF5">
    <property type="entry name" value="NONSENSE-MEDIATED MRNA DECAY FACTOR SMG7"/>
    <property type="match status" value="1"/>
</dbReference>
<keyword evidence="7" id="KW-1185">Reference proteome</keyword>
<dbReference type="Pfam" id="PF10373">
    <property type="entry name" value="EST1_DNA_bind"/>
    <property type="match status" value="1"/>
</dbReference>
<dbReference type="GO" id="GO:0070034">
    <property type="term" value="F:telomerase RNA binding"/>
    <property type="evidence" value="ECO:0007669"/>
    <property type="project" value="TreeGrafter"/>
</dbReference>
<dbReference type="OrthoDB" id="69928at2759"/>
<dbReference type="InterPro" id="IPR018834">
    <property type="entry name" value="DNA/RNA-bd_Est1-type"/>
</dbReference>
<dbReference type="GO" id="GO:0000184">
    <property type="term" value="P:nuclear-transcribed mRNA catabolic process, nonsense-mediated decay"/>
    <property type="evidence" value="ECO:0007669"/>
    <property type="project" value="UniProtKB-KW"/>
</dbReference>
<dbReference type="Pfam" id="PF10374">
    <property type="entry name" value="EST1"/>
    <property type="match status" value="1"/>
</dbReference>
<dbReference type="SUPFAM" id="SSF48452">
    <property type="entry name" value="TPR-like"/>
    <property type="match status" value="1"/>
</dbReference>
<dbReference type="GO" id="GO:0005697">
    <property type="term" value="C:telomerase holoenzyme complex"/>
    <property type="evidence" value="ECO:0007669"/>
    <property type="project" value="TreeGrafter"/>
</dbReference>
<evidence type="ECO:0000259" key="5">
    <source>
        <dbReference type="Pfam" id="PF10374"/>
    </source>
</evidence>
<feature type="region of interest" description="Disordered" evidence="3">
    <location>
        <begin position="742"/>
        <end position="863"/>
    </location>
</feature>
<keyword evidence="2" id="KW-0175">Coiled coil</keyword>
<keyword evidence="1" id="KW-0866">Nonsense-mediated mRNA decay</keyword>
<feature type="coiled-coil region" evidence="2">
    <location>
        <begin position="3"/>
        <end position="30"/>
    </location>
</feature>
<accession>A0A067R4F5</accession>
<dbReference type="EMBL" id="KK852703">
    <property type="protein sequence ID" value="KDR18090.1"/>
    <property type="molecule type" value="Genomic_DNA"/>
</dbReference>
<dbReference type="Proteomes" id="UP000027135">
    <property type="component" value="Unassembled WGS sequence"/>
</dbReference>
<feature type="region of interest" description="Disordered" evidence="3">
    <location>
        <begin position="998"/>
        <end position="1020"/>
    </location>
</feature>
<proteinExistence type="predicted"/>
<evidence type="ECO:0000313" key="7">
    <source>
        <dbReference type="Proteomes" id="UP000027135"/>
    </source>
</evidence>
<evidence type="ECO:0000256" key="1">
    <source>
        <dbReference type="ARBA" id="ARBA00023161"/>
    </source>
</evidence>
<feature type="compositionally biased region" description="Polar residues" evidence="3">
    <location>
        <begin position="839"/>
        <end position="863"/>
    </location>
</feature>
<evidence type="ECO:0000313" key="6">
    <source>
        <dbReference type="EMBL" id="KDR18090.1"/>
    </source>
</evidence>
<protein>
    <submittedName>
        <fullName evidence="6">Protein SMG7</fullName>
    </submittedName>
</protein>
<feature type="compositionally biased region" description="Low complexity" evidence="3">
    <location>
        <begin position="749"/>
        <end position="768"/>
    </location>
</feature>
<evidence type="ECO:0000259" key="4">
    <source>
        <dbReference type="Pfam" id="PF10373"/>
    </source>
</evidence>
<dbReference type="eggNOG" id="KOG2162">
    <property type="taxonomic scope" value="Eukaryota"/>
</dbReference>
<dbReference type="GO" id="GO:0042162">
    <property type="term" value="F:telomeric DNA binding"/>
    <property type="evidence" value="ECO:0007669"/>
    <property type="project" value="TreeGrafter"/>
</dbReference>
<dbReference type="InterPro" id="IPR045153">
    <property type="entry name" value="Est1/Ebs1-like"/>
</dbReference>
<feature type="compositionally biased region" description="Polar residues" evidence="3">
    <location>
        <begin position="1003"/>
        <end position="1020"/>
    </location>
</feature>
<evidence type="ECO:0000256" key="3">
    <source>
        <dbReference type="SAM" id="MobiDB-lite"/>
    </source>
</evidence>
<feature type="compositionally biased region" description="Polar residues" evidence="3">
    <location>
        <begin position="790"/>
        <end position="808"/>
    </location>
</feature>